<feature type="region of interest" description="Disordered" evidence="1">
    <location>
        <begin position="1"/>
        <end position="46"/>
    </location>
</feature>
<name>A0A8S1HT19_9PELO</name>
<protein>
    <submittedName>
        <fullName evidence="2">Uncharacterized protein</fullName>
    </submittedName>
</protein>
<evidence type="ECO:0000313" key="3">
    <source>
        <dbReference type="Proteomes" id="UP000835052"/>
    </source>
</evidence>
<evidence type="ECO:0000256" key="1">
    <source>
        <dbReference type="SAM" id="MobiDB-lite"/>
    </source>
</evidence>
<accession>A0A8S1HT19</accession>
<comment type="caution">
    <text evidence="2">The sequence shown here is derived from an EMBL/GenBank/DDBJ whole genome shotgun (WGS) entry which is preliminary data.</text>
</comment>
<dbReference type="EMBL" id="CAJGYM010000114">
    <property type="protein sequence ID" value="CAD6198064.1"/>
    <property type="molecule type" value="Genomic_DNA"/>
</dbReference>
<sequence>MSNEGKETCVGKDVEDVESDNYQEEEDEEVIENNAGSSENSGLSRRAQNRIRALICNIGRGSEWKNGKKEKRNGKH</sequence>
<dbReference type="Proteomes" id="UP000835052">
    <property type="component" value="Unassembled WGS sequence"/>
</dbReference>
<keyword evidence="3" id="KW-1185">Reference proteome</keyword>
<proteinExistence type="predicted"/>
<feature type="compositionally biased region" description="Acidic residues" evidence="1">
    <location>
        <begin position="15"/>
        <end position="31"/>
    </location>
</feature>
<evidence type="ECO:0000313" key="2">
    <source>
        <dbReference type="EMBL" id="CAD6198064.1"/>
    </source>
</evidence>
<dbReference type="AlphaFoldDB" id="A0A8S1HT19"/>
<gene>
    <name evidence="2" type="ORF">CAUJ_LOCUS13971</name>
</gene>
<reference evidence="2" key="1">
    <citation type="submission" date="2020-10" db="EMBL/GenBank/DDBJ databases">
        <authorList>
            <person name="Kikuchi T."/>
        </authorList>
    </citation>
    <scope>NUCLEOTIDE SEQUENCE</scope>
    <source>
        <strain evidence="2">NKZ352</strain>
    </source>
</reference>
<feature type="compositionally biased region" description="Basic and acidic residues" evidence="1">
    <location>
        <begin position="1"/>
        <end position="14"/>
    </location>
</feature>
<organism evidence="2 3">
    <name type="scientific">Caenorhabditis auriculariae</name>
    <dbReference type="NCBI Taxonomy" id="2777116"/>
    <lineage>
        <taxon>Eukaryota</taxon>
        <taxon>Metazoa</taxon>
        <taxon>Ecdysozoa</taxon>
        <taxon>Nematoda</taxon>
        <taxon>Chromadorea</taxon>
        <taxon>Rhabditida</taxon>
        <taxon>Rhabditina</taxon>
        <taxon>Rhabditomorpha</taxon>
        <taxon>Rhabditoidea</taxon>
        <taxon>Rhabditidae</taxon>
        <taxon>Peloderinae</taxon>
        <taxon>Caenorhabditis</taxon>
    </lineage>
</organism>